<gene>
    <name evidence="4" type="ORF">DVH24_026105</name>
</gene>
<comment type="caution">
    <text evidence="4">The sequence shown here is derived from an EMBL/GenBank/DDBJ whole genome shotgun (WGS) entry which is preliminary data.</text>
</comment>
<keyword evidence="5" id="KW-1185">Reference proteome</keyword>
<evidence type="ECO:0000256" key="3">
    <source>
        <dbReference type="ARBA" id="ARBA00023315"/>
    </source>
</evidence>
<evidence type="ECO:0000313" key="4">
    <source>
        <dbReference type="EMBL" id="RXI06969.1"/>
    </source>
</evidence>
<dbReference type="PANTHER" id="PTHR31623:SF122">
    <property type="entry name" value="HXXXD-TYPE ACYL-TRANSFERASE FAMILY PROTEIN"/>
    <property type="match status" value="1"/>
</dbReference>
<evidence type="ECO:0000313" key="5">
    <source>
        <dbReference type="Proteomes" id="UP000290289"/>
    </source>
</evidence>
<evidence type="ECO:0000256" key="1">
    <source>
        <dbReference type="ARBA" id="ARBA00009861"/>
    </source>
</evidence>
<dbReference type="Proteomes" id="UP000290289">
    <property type="component" value="Chromosome 2"/>
</dbReference>
<dbReference type="GO" id="GO:0016746">
    <property type="term" value="F:acyltransferase activity"/>
    <property type="evidence" value="ECO:0007669"/>
    <property type="project" value="UniProtKB-KW"/>
</dbReference>
<dbReference type="AlphaFoldDB" id="A0A498KFM8"/>
<reference evidence="4 5" key="1">
    <citation type="submission" date="2018-10" db="EMBL/GenBank/DDBJ databases">
        <title>A high-quality apple genome assembly.</title>
        <authorList>
            <person name="Hu J."/>
        </authorList>
    </citation>
    <scope>NUCLEOTIDE SEQUENCE [LARGE SCALE GENOMIC DNA]</scope>
    <source>
        <strain evidence="5">cv. HFTH1</strain>
        <tissue evidence="4">Young leaf</tissue>
    </source>
</reference>
<accession>A0A498KFM8</accession>
<proteinExistence type="inferred from homology"/>
<name>A0A498KFM8_MALDO</name>
<dbReference type="STRING" id="3750.A0A498KFM8"/>
<protein>
    <submittedName>
        <fullName evidence="4">Uncharacterized protein</fullName>
    </submittedName>
</protein>
<keyword evidence="2" id="KW-0808">Transferase</keyword>
<keyword evidence="3" id="KW-0012">Acyltransferase</keyword>
<dbReference type="Pfam" id="PF02458">
    <property type="entry name" value="Transferase"/>
    <property type="match status" value="1"/>
</dbReference>
<dbReference type="Gene3D" id="3.30.559.10">
    <property type="entry name" value="Chloramphenicol acetyltransferase-like domain"/>
    <property type="match status" value="1"/>
</dbReference>
<sequence length="142" mass="15704">MQLVQNCESHSVSLQDKRVSQLTVTSYSSSIPSKLVLILLLLLVVSRPMIQLLAKTLTHSHPLAGRIKGYSVVECNDKGVVIKVRIANCWLSNILEHQNLGMLKKFLPMEIECQEAGTGQLLLVQPAPCKSTSLKVVEWKLG</sequence>
<evidence type="ECO:0000256" key="2">
    <source>
        <dbReference type="ARBA" id="ARBA00022679"/>
    </source>
</evidence>
<comment type="similarity">
    <text evidence="1">Belongs to the plant acyltransferase family.</text>
</comment>
<dbReference type="InterPro" id="IPR023213">
    <property type="entry name" value="CAT-like_dom_sf"/>
</dbReference>
<dbReference type="EMBL" id="RDQH01000328">
    <property type="protein sequence ID" value="RXI06969.1"/>
    <property type="molecule type" value="Genomic_DNA"/>
</dbReference>
<organism evidence="4 5">
    <name type="scientific">Malus domestica</name>
    <name type="common">Apple</name>
    <name type="synonym">Pyrus malus</name>
    <dbReference type="NCBI Taxonomy" id="3750"/>
    <lineage>
        <taxon>Eukaryota</taxon>
        <taxon>Viridiplantae</taxon>
        <taxon>Streptophyta</taxon>
        <taxon>Embryophyta</taxon>
        <taxon>Tracheophyta</taxon>
        <taxon>Spermatophyta</taxon>
        <taxon>Magnoliopsida</taxon>
        <taxon>eudicotyledons</taxon>
        <taxon>Gunneridae</taxon>
        <taxon>Pentapetalae</taxon>
        <taxon>rosids</taxon>
        <taxon>fabids</taxon>
        <taxon>Rosales</taxon>
        <taxon>Rosaceae</taxon>
        <taxon>Amygdaloideae</taxon>
        <taxon>Maleae</taxon>
        <taxon>Malus</taxon>
    </lineage>
</organism>
<dbReference type="PANTHER" id="PTHR31623">
    <property type="entry name" value="F21J9.9"/>
    <property type="match status" value="1"/>
</dbReference>